<dbReference type="Pfam" id="PF01367">
    <property type="entry name" value="5_3_exonuc"/>
    <property type="match status" value="1"/>
</dbReference>
<reference evidence="5 6" key="1">
    <citation type="submission" date="2016-11" db="EMBL/GenBank/DDBJ databases">
        <authorList>
            <person name="Jaros S."/>
            <person name="Januszkiewicz K."/>
            <person name="Wedrychowicz H."/>
        </authorList>
    </citation>
    <scope>NUCLEOTIDE SEQUENCE [LARGE SCALE GENOMIC DNA]</scope>
    <source>
        <strain evidence="5 6">DSM 19557</strain>
    </source>
</reference>
<dbReference type="Gene3D" id="1.10.150.20">
    <property type="entry name" value="5' to 3' exonuclease, C-terminal subdomain"/>
    <property type="match status" value="1"/>
</dbReference>
<keyword evidence="6" id="KW-1185">Reference proteome</keyword>
<dbReference type="PANTHER" id="PTHR42646:SF2">
    <property type="entry name" value="5'-3' EXONUCLEASE FAMILY PROTEIN"/>
    <property type="match status" value="1"/>
</dbReference>
<dbReference type="Pfam" id="PF02739">
    <property type="entry name" value="5_3_exonuc_N"/>
    <property type="match status" value="1"/>
</dbReference>
<dbReference type="GO" id="GO:0033567">
    <property type="term" value="P:DNA replication, Okazaki fragment processing"/>
    <property type="evidence" value="ECO:0007669"/>
    <property type="project" value="InterPro"/>
</dbReference>
<dbReference type="InterPro" id="IPR008918">
    <property type="entry name" value="HhH2"/>
</dbReference>
<evidence type="ECO:0000256" key="2">
    <source>
        <dbReference type="ARBA" id="ARBA00022801"/>
    </source>
</evidence>
<dbReference type="FunFam" id="3.40.50.1010:FF:000001">
    <property type="entry name" value="DNA polymerase I"/>
    <property type="match status" value="1"/>
</dbReference>
<dbReference type="InterPro" id="IPR029060">
    <property type="entry name" value="PIN-like_dom_sf"/>
</dbReference>
<dbReference type="Proteomes" id="UP000189810">
    <property type="component" value="Chromosome I"/>
</dbReference>
<dbReference type="GO" id="GO:0008409">
    <property type="term" value="F:5'-3' exonuclease activity"/>
    <property type="evidence" value="ECO:0007669"/>
    <property type="project" value="InterPro"/>
</dbReference>
<protein>
    <submittedName>
        <fullName evidence="5">DNA polymerase-1</fullName>
    </submittedName>
</protein>
<dbReference type="SMART" id="SM00279">
    <property type="entry name" value="HhH2"/>
    <property type="match status" value="1"/>
</dbReference>
<dbReference type="RefSeq" id="WP_079654025.1">
    <property type="nucleotide sequence ID" value="NZ_LT670846.1"/>
</dbReference>
<keyword evidence="3" id="KW-0238">DNA-binding</keyword>
<dbReference type="GO" id="GO:0017108">
    <property type="term" value="F:5'-flap endonuclease activity"/>
    <property type="evidence" value="ECO:0007669"/>
    <property type="project" value="InterPro"/>
</dbReference>
<dbReference type="CDD" id="cd09859">
    <property type="entry name" value="PIN_53EXO"/>
    <property type="match status" value="1"/>
</dbReference>
<evidence type="ECO:0000256" key="1">
    <source>
        <dbReference type="ARBA" id="ARBA00022722"/>
    </source>
</evidence>
<evidence type="ECO:0000313" key="6">
    <source>
        <dbReference type="Proteomes" id="UP000189810"/>
    </source>
</evidence>
<keyword evidence="1" id="KW-0540">Nuclease</keyword>
<dbReference type="EMBL" id="LT670846">
    <property type="protein sequence ID" value="SHK40154.1"/>
    <property type="molecule type" value="Genomic_DNA"/>
</dbReference>
<sequence length="288" mass="33254">MKRLYLLDGSAFIYRSFFALPPLSTKDGFPTSAIYGFLRALLAIMKEENPRYFAICFDHPAPTRRKEVFKEYKSKRPSMPDPLKLQIPVIKRFVDLLGIPRFEVEGYEADDLIASLTLYSVERSFQVNIYSPDKDVLQLISEKVTVVNPMNNEVFDEKKVVEKFGVPPRLIPDYLALVGDKTDNVEGIKGIGPKGALKLLETFGSVENILQNWEKFQRLYPQADREKLSLSYYLVKLHPPPIEIKEEDLLVKEPSLEGLKKELLRYEMKSILQDVEKLYSKPKQRSLF</sequence>
<proteinExistence type="predicted"/>
<dbReference type="GO" id="GO:0003677">
    <property type="term" value="F:DNA binding"/>
    <property type="evidence" value="ECO:0007669"/>
    <property type="project" value="UniProtKB-KW"/>
</dbReference>
<dbReference type="STRING" id="381751.SAMN05444391_0894"/>
<evidence type="ECO:0000259" key="4">
    <source>
        <dbReference type="SMART" id="SM00475"/>
    </source>
</evidence>
<dbReference type="AlphaFoldDB" id="A0A1M6S5S8"/>
<dbReference type="InterPro" id="IPR020046">
    <property type="entry name" value="5-3_exonucl_a-hlix_arch_N"/>
</dbReference>
<gene>
    <name evidence="5" type="ORF">SAMN05444391_0894</name>
</gene>
<evidence type="ECO:0000256" key="3">
    <source>
        <dbReference type="ARBA" id="ARBA00023125"/>
    </source>
</evidence>
<accession>A0A1M6S5S8</accession>
<keyword evidence="2" id="KW-0378">Hydrolase</keyword>
<dbReference type="InterPro" id="IPR036279">
    <property type="entry name" value="5-3_exonuclease_C_sf"/>
</dbReference>
<organism evidence="5 6">
    <name type="scientific">Thermocrinis minervae</name>
    <dbReference type="NCBI Taxonomy" id="381751"/>
    <lineage>
        <taxon>Bacteria</taxon>
        <taxon>Pseudomonadati</taxon>
        <taxon>Aquificota</taxon>
        <taxon>Aquificia</taxon>
        <taxon>Aquificales</taxon>
        <taxon>Aquificaceae</taxon>
        <taxon>Thermocrinis</taxon>
    </lineage>
</organism>
<dbReference type="SUPFAM" id="SSF47807">
    <property type="entry name" value="5' to 3' exonuclease, C-terminal subdomain"/>
    <property type="match status" value="1"/>
</dbReference>
<dbReference type="CDD" id="cd09898">
    <property type="entry name" value="H3TH_53EXO"/>
    <property type="match status" value="1"/>
</dbReference>
<dbReference type="InterPro" id="IPR020045">
    <property type="entry name" value="DNA_polI_H3TH"/>
</dbReference>
<dbReference type="InterPro" id="IPR002421">
    <property type="entry name" value="5-3_exonuclease"/>
</dbReference>
<dbReference type="InterPro" id="IPR038969">
    <property type="entry name" value="FEN"/>
</dbReference>
<feature type="domain" description="5'-3' exonuclease" evidence="4">
    <location>
        <begin position="2"/>
        <end position="252"/>
    </location>
</feature>
<dbReference type="Gene3D" id="3.40.50.1010">
    <property type="entry name" value="5'-nuclease"/>
    <property type="match status" value="1"/>
</dbReference>
<name>A0A1M6S5S8_9AQUI</name>
<dbReference type="OrthoDB" id="9806424at2"/>
<evidence type="ECO:0000313" key="5">
    <source>
        <dbReference type="EMBL" id="SHK40154.1"/>
    </source>
</evidence>
<dbReference type="SUPFAM" id="SSF88723">
    <property type="entry name" value="PIN domain-like"/>
    <property type="match status" value="1"/>
</dbReference>
<dbReference type="SMART" id="SM00475">
    <property type="entry name" value="53EXOc"/>
    <property type="match status" value="1"/>
</dbReference>
<dbReference type="PANTHER" id="PTHR42646">
    <property type="entry name" value="FLAP ENDONUCLEASE XNI"/>
    <property type="match status" value="1"/>
</dbReference>